<organism evidence="8 9">
    <name type="scientific">Lachnospira eligens</name>
    <dbReference type="NCBI Taxonomy" id="39485"/>
    <lineage>
        <taxon>Bacteria</taxon>
        <taxon>Bacillati</taxon>
        <taxon>Bacillota</taxon>
        <taxon>Clostridia</taxon>
        <taxon>Lachnospirales</taxon>
        <taxon>Lachnospiraceae</taxon>
        <taxon>Lachnospira</taxon>
    </lineage>
</organism>
<dbReference type="Gene3D" id="2.40.37.10">
    <property type="entry name" value="Lyase, Ornithine Decarboxylase, Chain A, domain 1"/>
    <property type="match status" value="1"/>
</dbReference>
<dbReference type="Pfam" id="PF00278">
    <property type="entry name" value="Orn_DAP_Arg_deC"/>
    <property type="match status" value="1"/>
</dbReference>
<evidence type="ECO:0000256" key="5">
    <source>
        <dbReference type="ARBA" id="ARBA00023239"/>
    </source>
</evidence>
<dbReference type="GO" id="GO:0008836">
    <property type="term" value="F:diaminopimelate decarboxylase activity"/>
    <property type="evidence" value="ECO:0007669"/>
    <property type="project" value="TreeGrafter"/>
</dbReference>
<dbReference type="GO" id="GO:0009089">
    <property type="term" value="P:lysine biosynthetic process via diaminopimelate"/>
    <property type="evidence" value="ECO:0007669"/>
    <property type="project" value="TreeGrafter"/>
</dbReference>
<dbReference type="PANTHER" id="PTHR43727:SF1">
    <property type="entry name" value="CARBOXYNORSPERMIDINE_CARBOXYSPERMIDINE DECARBOXYLASE"/>
    <property type="match status" value="1"/>
</dbReference>
<keyword evidence="3" id="KW-0663">Pyridoxal phosphate</keyword>
<gene>
    <name evidence="8" type="ORF">ERS852490_01630</name>
</gene>
<feature type="domain" description="Orn/DAP/Arg decarboxylase 2 C-terminal" evidence="7">
    <location>
        <begin position="44"/>
        <end position="366"/>
    </location>
</feature>
<keyword evidence="2" id="KW-0210">Decarboxylase</keyword>
<dbReference type="OrthoDB" id="9804410at2"/>
<accession>A0A174YR08</accession>
<evidence type="ECO:0000256" key="6">
    <source>
        <dbReference type="PIRSR" id="PIRSR038941-1"/>
    </source>
</evidence>
<sequence length="409" mass="45996">MRFDELKTPAYVIDEKMLIHNLEILHKVEEDTGCHILLAQKAFSAYAEYPLIGKYISGTTASGIYEARLGAECMGKENHVFAPAFTDEDMDELVNICDHVVFNSVSQLKKHKARCIAAGVSFGLRVNPEFSTQGDHAIYDPCAPGSRLGVTLKNLKAALKEEPDVLSGMEGIHFHTLCEQNSDDLAETLRVVEEKFGFLMKDMKWVNFGGGHHITREDYDIETLEKCISHVRRKYDVQVYVEPGEAVALNAGYLVTTVLDKVENGITTLILDASAACHMPDVLEMPYTPPLRGGLKISDMEDEYGIDKDIEIDFDMDVKEGIWKPAKNGRYRYRLSSYTCLAGDIIGDYQFGREINVGDRLVFEDMAIYSMVKNNTFNGIPLPDIVIMDSDGECKVWKHFGYEDFKGRL</sequence>
<feature type="binding site" evidence="6">
    <location>
        <position position="245"/>
    </location>
    <ligand>
        <name>substrate</name>
    </ligand>
</feature>
<evidence type="ECO:0000256" key="1">
    <source>
        <dbReference type="ARBA" id="ARBA00001933"/>
    </source>
</evidence>
<evidence type="ECO:0000313" key="9">
    <source>
        <dbReference type="Proteomes" id="UP000095621"/>
    </source>
</evidence>
<dbReference type="InterPro" id="IPR009006">
    <property type="entry name" value="Ala_racemase/Decarboxylase_C"/>
</dbReference>
<dbReference type="CDD" id="cd06829">
    <property type="entry name" value="PLPDE_III_CANSDC"/>
    <property type="match status" value="1"/>
</dbReference>
<evidence type="ECO:0000256" key="3">
    <source>
        <dbReference type="ARBA" id="ARBA00022898"/>
    </source>
</evidence>
<dbReference type="GO" id="GO:0045312">
    <property type="term" value="P:nor-spermidine biosynthetic process"/>
    <property type="evidence" value="ECO:0007669"/>
    <property type="project" value="InterPro"/>
</dbReference>
<dbReference type="SUPFAM" id="SSF50621">
    <property type="entry name" value="Alanine racemase C-terminal domain-like"/>
    <property type="match status" value="1"/>
</dbReference>
<dbReference type="EMBL" id="CZBU01000003">
    <property type="protein sequence ID" value="CUQ77544.1"/>
    <property type="molecule type" value="Genomic_DNA"/>
</dbReference>
<feature type="binding site" evidence="6">
    <location>
        <position position="281"/>
    </location>
    <ligand>
        <name>substrate</name>
    </ligand>
</feature>
<keyword evidence="4" id="KW-0745">Spermidine biosynthesis</keyword>
<evidence type="ECO:0000259" key="7">
    <source>
        <dbReference type="Pfam" id="PF00278"/>
    </source>
</evidence>
<name>A0A174YR08_9FIRM</name>
<evidence type="ECO:0000256" key="4">
    <source>
        <dbReference type="ARBA" id="ARBA00023066"/>
    </source>
</evidence>
<reference evidence="8 9" key="1">
    <citation type="submission" date="2015-09" db="EMBL/GenBank/DDBJ databases">
        <authorList>
            <consortium name="Pathogen Informatics"/>
        </authorList>
    </citation>
    <scope>NUCLEOTIDE SEQUENCE [LARGE SCALE GENOMIC DNA]</scope>
    <source>
        <strain evidence="8 9">2789STDY5834875</strain>
    </source>
</reference>
<dbReference type="InterPro" id="IPR005730">
    <property type="entry name" value="Nsp_de-COase"/>
</dbReference>
<dbReference type="FunFam" id="3.20.20.10:FF:000012">
    <property type="entry name" value="Carboxynorspermidine/carboxyspermidine decarboxylase"/>
    <property type="match status" value="1"/>
</dbReference>
<dbReference type="Proteomes" id="UP000095621">
    <property type="component" value="Unassembled WGS sequence"/>
</dbReference>
<dbReference type="PIRSF" id="PIRSF038941">
    <property type="entry name" value="NspC"/>
    <property type="match status" value="1"/>
</dbReference>
<protein>
    <submittedName>
        <fullName evidence="8">Diaminopimelate decarboxylase</fullName>
    </submittedName>
</protein>
<keyword evidence="5" id="KW-0456">Lyase</keyword>
<proteinExistence type="predicted"/>
<dbReference type="Gene3D" id="3.20.20.10">
    <property type="entry name" value="Alanine racemase"/>
    <property type="match status" value="1"/>
</dbReference>
<dbReference type="InterPro" id="IPR029066">
    <property type="entry name" value="PLP-binding_barrel"/>
</dbReference>
<dbReference type="AlphaFoldDB" id="A0A174YR08"/>
<comment type="cofactor">
    <cofactor evidence="1">
        <name>pyridoxal 5'-phosphate</name>
        <dbReference type="ChEBI" id="CHEBI:597326"/>
    </cofactor>
</comment>
<dbReference type="RefSeq" id="WP_055215708.1">
    <property type="nucleotide sequence ID" value="NZ_CZBU01000003.1"/>
</dbReference>
<dbReference type="SUPFAM" id="SSF51419">
    <property type="entry name" value="PLP-binding barrel"/>
    <property type="match status" value="1"/>
</dbReference>
<dbReference type="InterPro" id="IPR022643">
    <property type="entry name" value="De-COase2_C"/>
</dbReference>
<dbReference type="GO" id="GO:0008295">
    <property type="term" value="P:spermidine biosynthetic process"/>
    <property type="evidence" value="ECO:0007669"/>
    <property type="project" value="UniProtKB-KW"/>
</dbReference>
<evidence type="ECO:0000313" key="8">
    <source>
        <dbReference type="EMBL" id="CUQ77544.1"/>
    </source>
</evidence>
<dbReference type="NCBIfam" id="TIGR01047">
    <property type="entry name" value="nspC"/>
    <property type="match status" value="1"/>
</dbReference>
<dbReference type="PANTHER" id="PTHR43727">
    <property type="entry name" value="DIAMINOPIMELATE DECARBOXYLASE"/>
    <property type="match status" value="1"/>
</dbReference>
<evidence type="ECO:0000256" key="2">
    <source>
        <dbReference type="ARBA" id="ARBA00022793"/>
    </source>
</evidence>